<feature type="domain" description="Glutathionylspermidine synthase pre-ATP-grasp-like" evidence="6">
    <location>
        <begin position="92"/>
        <end position="401"/>
    </location>
</feature>
<dbReference type="SUPFAM" id="SSF56059">
    <property type="entry name" value="Glutathione synthetase ATP-binding domain-like"/>
    <property type="match status" value="2"/>
</dbReference>
<dbReference type="GO" id="GO:0005524">
    <property type="term" value="F:ATP binding"/>
    <property type="evidence" value="ECO:0007669"/>
    <property type="project" value="UniProtKB-KW"/>
</dbReference>
<keyword evidence="4" id="KW-0067">ATP-binding</keyword>
<sequence length="822" mass="97235">MKNQLKYTEDILFNNYMVSSFGEEYVHSQIPFFIEKNICEDMIFYSEKINHIALDILENINGKHKKLLEYFDDFPLRNKIFNLKCPISPMYWSRYDTFVDINNHVYFAEFNYDKPCGQKEIHLAERCNFNGNLNEGFIKRLVNTLLKISDVYCDGNEKINIGFLIDPCHYEELHHSYYFKDILKDTNINIVQVGNNNLSVKDGYVYGYSKIKLQIIFRLFPTEFFYEINNIEDILDSFNEGKVLIINDPRIIAIQAKGFFAYLWDLIKNNSNFICEYDKNIIRKSIPYTEIFKSKNLKITLENKDNYVVKSSLGRYSQEVYIGKSYKHNAWEDEINNILRKDKIHIVQKLINIRQEYTYAPDFKNTNIPILAYGNFGVYLMDKKVEGFLVRWSKDLLTDDNYTWMSPLGTKECLLEIEKNNFISEKSRINIYEELNEELSFKYNFTGAYSNINEYISLDIMTVTNELYNEIKIISSTFCEILKKIYPYIQKNIKLFGPILGIPEDLYKIISQSYTTTLCALGRIDFALDNYGDLKILEFNSETPAGIVESIGINSIIKKRFDLKYINPNENLRYDIKNTLLYIIEEIKQLKEIKNIAVVTSWYYEDIYTTNILCEILKELDNYNIIFGNIYDLDVKNHKIYLYGEEIHAIYRFYPLDWFYYDEEMKKLIEPLSDTTYLINSGHTLIVQSKAFFAVLHEIVNKGIISKEEEEFIVKYIPYTSLEKDKKLSYDYLIKPYLSREGDGVHLDYEYTYNHNDDVIFQDRVNIKPIKMELHSVSTKENKYQFPILGAYITNDKFSGIYTRMGDIITDKNARYISTYIK</sequence>
<gene>
    <name evidence="7" type="ORF">FDG31_05575</name>
</gene>
<reference evidence="7 8" key="1">
    <citation type="submission" date="2019-04" db="EMBL/GenBank/DDBJ databases">
        <title>Genome sequencing of Clostridium botulinum Groups I-IV and Clostridium butyricum.</title>
        <authorList>
            <person name="Brunt J."/>
            <person name="Van Vliet A.H.M."/>
            <person name="Stringer S.C."/>
            <person name="Carter A.T."/>
            <person name="Peck M.W."/>
        </authorList>
    </citation>
    <scope>NUCLEOTIDE SEQUENCE [LARGE SCALE GENOMIC DNA]</scope>
    <source>
        <strain evidence="7 8">BL81</strain>
    </source>
</reference>
<comment type="caution">
    <text evidence="7">The sequence shown here is derived from an EMBL/GenBank/DDBJ whole genome shotgun (WGS) entry which is preliminary data.</text>
</comment>
<dbReference type="RefSeq" id="WP_003374544.1">
    <property type="nucleotide sequence ID" value="NZ_JACBBA010000003.1"/>
</dbReference>
<dbReference type="Proteomes" id="UP000486903">
    <property type="component" value="Unassembled WGS sequence"/>
</dbReference>
<keyword evidence="1" id="KW-0436">Ligase</keyword>
<keyword evidence="2" id="KW-0479">Metal-binding</keyword>
<evidence type="ECO:0000256" key="2">
    <source>
        <dbReference type="ARBA" id="ARBA00022723"/>
    </source>
</evidence>
<protein>
    <submittedName>
        <fullName evidence="7">Glutathionylspermidine synthase family protein</fullName>
    </submittedName>
</protein>
<feature type="domain" description="Glutathionylspermidine synthase pre-ATP-grasp-like" evidence="6">
    <location>
        <begin position="437"/>
        <end position="821"/>
    </location>
</feature>
<dbReference type="InterPro" id="IPR005494">
    <property type="entry name" value="GSPS_pre-ATP-grasp-like_dom"/>
</dbReference>
<evidence type="ECO:0000259" key="6">
    <source>
        <dbReference type="Pfam" id="PF03738"/>
    </source>
</evidence>
<evidence type="ECO:0000256" key="4">
    <source>
        <dbReference type="ARBA" id="ARBA00022840"/>
    </source>
</evidence>
<dbReference type="GO" id="GO:0016874">
    <property type="term" value="F:ligase activity"/>
    <property type="evidence" value="ECO:0007669"/>
    <property type="project" value="UniProtKB-KW"/>
</dbReference>
<name>A0A6B4JM82_CLOBO</name>
<dbReference type="EMBL" id="SXFB01000003">
    <property type="protein sequence ID" value="NFV25639.1"/>
    <property type="molecule type" value="Genomic_DNA"/>
</dbReference>
<organism evidence="7 8">
    <name type="scientific">Clostridium botulinum</name>
    <dbReference type="NCBI Taxonomy" id="1491"/>
    <lineage>
        <taxon>Bacteria</taxon>
        <taxon>Bacillati</taxon>
        <taxon>Bacillota</taxon>
        <taxon>Clostridia</taxon>
        <taxon>Eubacteriales</taxon>
        <taxon>Clostridiaceae</taxon>
        <taxon>Clostridium</taxon>
    </lineage>
</organism>
<evidence type="ECO:0000256" key="3">
    <source>
        <dbReference type="ARBA" id="ARBA00022741"/>
    </source>
</evidence>
<dbReference type="AlphaFoldDB" id="A0A6B4JM82"/>
<evidence type="ECO:0000313" key="7">
    <source>
        <dbReference type="EMBL" id="NFV25639.1"/>
    </source>
</evidence>
<dbReference type="Pfam" id="PF03738">
    <property type="entry name" value="GSP_synth"/>
    <property type="match status" value="2"/>
</dbReference>
<accession>A0A6B4JM82</accession>
<dbReference type="GO" id="GO:0046872">
    <property type="term" value="F:metal ion binding"/>
    <property type="evidence" value="ECO:0007669"/>
    <property type="project" value="UniProtKB-KW"/>
</dbReference>
<keyword evidence="3" id="KW-0547">Nucleotide-binding</keyword>
<keyword evidence="5" id="KW-0460">Magnesium</keyword>
<evidence type="ECO:0000313" key="8">
    <source>
        <dbReference type="Proteomes" id="UP000486903"/>
    </source>
</evidence>
<evidence type="ECO:0000256" key="5">
    <source>
        <dbReference type="ARBA" id="ARBA00022842"/>
    </source>
</evidence>
<proteinExistence type="predicted"/>
<evidence type="ECO:0000256" key="1">
    <source>
        <dbReference type="ARBA" id="ARBA00022598"/>
    </source>
</evidence>